<organism evidence="2 3">
    <name type="scientific">Stenotrophomonas nitritireducens</name>
    <dbReference type="NCBI Taxonomy" id="83617"/>
    <lineage>
        <taxon>Bacteria</taxon>
        <taxon>Pseudomonadati</taxon>
        <taxon>Pseudomonadota</taxon>
        <taxon>Gammaproteobacteria</taxon>
        <taxon>Lysobacterales</taxon>
        <taxon>Lysobacteraceae</taxon>
        <taxon>Stenotrophomonas</taxon>
    </lineage>
</organism>
<dbReference type="Proteomes" id="UP000050902">
    <property type="component" value="Unassembled WGS sequence"/>
</dbReference>
<evidence type="ECO:0000313" key="3">
    <source>
        <dbReference type="Proteomes" id="UP000050902"/>
    </source>
</evidence>
<feature type="transmembrane region" description="Helical" evidence="1">
    <location>
        <begin position="6"/>
        <end position="28"/>
    </location>
</feature>
<reference evidence="2 3" key="1">
    <citation type="submission" date="2015-05" db="EMBL/GenBank/DDBJ databases">
        <title>Genome sequencing and analysis of members of genus Stenotrophomonas.</title>
        <authorList>
            <person name="Patil P.P."/>
            <person name="Midha S."/>
            <person name="Patil P.B."/>
        </authorList>
    </citation>
    <scope>NUCLEOTIDE SEQUENCE [LARGE SCALE GENOMIC DNA]</scope>
    <source>
        <strain evidence="2 3">DSM 12575</strain>
    </source>
</reference>
<sequence>MDGGGIIMRVVIVGVVATATTDLWTLVLRRLGRPTLDYALLGRWIGHWREGRWRHDAIHAAAPVGHERLLGWCAHYAIGIAMAGMLVAMTGSGWLRRPTPGAALGFGVVSVLLPFLVMQPAFGAGIAAARLPRPWPARLQSLATHAVFGLGLFVGGRISVVFPF</sequence>
<dbReference type="Pfam" id="PF11158">
    <property type="entry name" value="DUF2938"/>
    <property type="match status" value="1"/>
</dbReference>
<keyword evidence="1" id="KW-0472">Membrane</keyword>
<name>A0ABR5NJD5_9GAMM</name>
<gene>
    <name evidence="2" type="ORF">ABB22_11005</name>
</gene>
<feature type="transmembrane region" description="Helical" evidence="1">
    <location>
        <begin position="76"/>
        <end position="95"/>
    </location>
</feature>
<keyword evidence="3" id="KW-1185">Reference proteome</keyword>
<keyword evidence="1" id="KW-0812">Transmembrane</keyword>
<feature type="transmembrane region" description="Helical" evidence="1">
    <location>
        <begin position="141"/>
        <end position="162"/>
    </location>
</feature>
<dbReference type="InterPro" id="IPR021329">
    <property type="entry name" value="DUF2938"/>
</dbReference>
<keyword evidence="1" id="KW-1133">Transmembrane helix</keyword>
<evidence type="ECO:0000256" key="1">
    <source>
        <dbReference type="SAM" id="Phobius"/>
    </source>
</evidence>
<feature type="transmembrane region" description="Helical" evidence="1">
    <location>
        <begin position="101"/>
        <end position="129"/>
    </location>
</feature>
<dbReference type="EMBL" id="LDJG01000015">
    <property type="protein sequence ID" value="KRG56949.1"/>
    <property type="molecule type" value="Genomic_DNA"/>
</dbReference>
<accession>A0ABR5NJD5</accession>
<proteinExistence type="predicted"/>
<evidence type="ECO:0000313" key="2">
    <source>
        <dbReference type="EMBL" id="KRG56949.1"/>
    </source>
</evidence>
<protein>
    <submittedName>
        <fullName evidence="2">Membrane protein</fullName>
    </submittedName>
</protein>
<comment type="caution">
    <text evidence="2">The sequence shown here is derived from an EMBL/GenBank/DDBJ whole genome shotgun (WGS) entry which is preliminary data.</text>
</comment>